<reference evidence="1" key="1">
    <citation type="journal article" date="2014" name="Int. J. Syst. Evol. Microbiol.">
        <title>Complete genome of a new Firmicutes species belonging to the dominant human colonic microbiota ('Ruminococcus bicirculans') reveals two chromosomes and a selective capacity to utilize plant glucans.</title>
        <authorList>
            <consortium name="NISC Comparative Sequencing Program"/>
            <person name="Wegmann U."/>
            <person name="Louis P."/>
            <person name="Goesmann A."/>
            <person name="Henrissat B."/>
            <person name="Duncan S.H."/>
            <person name="Flint H.J."/>
        </authorList>
    </citation>
    <scope>NUCLEOTIDE SEQUENCE</scope>
    <source>
        <strain evidence="1">NBRC 103408</strain>
    </source>
</reference>
<accession>A0ABQ5U9V7</accession>
<sequence>MAFGTQAMQVGKIAVIHAKDIVEIREIARGYLTGPKIRHGDPIPARNLLGAGIGRIADMPCTGPRRIGPDLTLKAFAGDKIPKHRLRRGGAAYISKTDKKNANHGIFRHGVFLWQHIPLYSPGAKQKSGRKRDRDP</sequence>
<evidence type="ECO:0000313" key="2">
    <source>
        <dbReference type="Proteomes" id="UP001161409"/>
    </source>
</evidence>
<proteinExistence type="predicted"/>
<evidence type="ECO:0000313" key="1">
    <source>
        <dbReference type="EMBL" id="GLQ07960.1"/>
    </source>
</evidence>
<organism evidence="1 2">
    <name type="scientific">Sneathiella chinensis</name>
    <dbReference type="NCBI Taxonomy" id="349750"/>
    <lineage>
        <taxon>Bacteria</taxon>
        <taxon>Pseudomonadati</taxon>
        <taxon>Pseudomonadota</taxon>
        <taxon>Alphaproteobacteria</taxon>
        <taxon>Sneathiellales</taxon>
        <taxon>Sneathiellaceae</taxon>
        <taxon>Sneathiella</taxon>
    </lineage>
</organism>
<keyword evidence="2" id="KW-1185">Reference proteome</keyword>
<gene>
    <name evidence="1" type="ORF">GCM10007924_31820</name>
</gene>
<comment type="caution">
    <text evidence="1">The sequence shown here is derived from an EMBL/GenBank/DDBJ whole genome shotgun (WGS) entry which is preliminary data.</text>
</comment>
<name>A0ABQ5U9V7_9PROT</name>
<reference evidence="1" key="2">
    <citation type="submission" date="2023-01" db="EMBL/GenBank/DDBJ databases">
        <title>Draft genome sequence of Sneathiella chinensis strain NBRC 103408.</title>
        <authorList>
            <person name="Sun Q."/>
            <person name="Mori K."/>
        </authorList>
    </citation>
    <scope>NUCLEOTIDE SEQUENCE</scope>
    <source>
        <strain evidence="1">NBRC 103408</strain>
    </source>
</reference>
<dbReference type="Proteomes" id="UP001161409">
    <property type="component" value="Unassembled WGS sequence"/>
</dbReference>
<dbReference type="EMBL" id="BSNF01000010">
    <property type="protein sequence ID" value="GLQ07960.1"/>
    <property type="molecule type" value="Genomic_DNA"/>
</dbReference>
<protein>
    <submittedName>
        <fullName evidence="1">Uncharacterized protein</fullName>
    </submittedName>
</protein>